<dbReference type="AlphaFoldDB" id="A0AB39ZE28"/>
<keyword evidence="1" id="KW-1185">Reference proteome</keyword>
<dbReference type="GeneID" id="108012897"/>
<evidence type="ECO:0000313" key="1">
    <source>
        <dbReference type="Proteomes" id="UP001652628"/>
    </source>
</evidence>
<dbReference type="CDD" id="cd00084">
    <property type="entry name" value="HMG-box_SF"/>
    <property type="match status" value="1"/>
</dbReference>
<gene>
    <name evidence="2" type="primary">LOC108012897</name>
</gene>
<accession>A0AB39ZE28</accession>
<dbReference type="Proteomes" id="UP001652628">
    <property type="component" value="Chromosome 3"/>
</dbReference>
<reference evidence="2" key="1">
    <citation type="submission" date="2025-08" db="UniProtKB">
        <authorList>
            <consortium name="RefSeq"/>
        </authorList>
    </citation>
    <scope>IDENTIFICATION</scope>
</reference>
<name>A0AB39ZE28_DROSZ</name>
<proteinExistence type="predicted"/>
<evidence type="ECO:0000313" key="2">
    <source>
        <dbReference type="RefSeq" id="XP_016933892.3"/>
    </source>
</evidence>
<dbReference type="RefSeq" id="XP_016933892.3">
    <property type="nucleotide sequence ID" value="XM_017078403.4"/>
</dbReference>
<protein>
    <submittedName>
        <fullName evidence="2">Uncharacterized protein</fullName>
    </submittedName>
</protein>
<organism evidence="1 2">
    <name type="scientific">Drosophila suzukii</name>
    <name type="common">Spotted-wing drosophila fruit fly</name>
    <dbReference type="NCBI Taxonomy" id="28584"/>
    <lineage>
        <taxon>Eukaryota</taxon>
        <taxon>Metazoa</taxon>
        <taxon>Ecdysozoa</taxon>
        <taxon>Arthropoda</taxon>
        <taxon>Hexapoda</taxon>
        <taxon>Insecta</taxon>
        <taxon>Pterygota</taxon>
        <taxon>Neoptera</taxon>
        <taxon>Endopterygota</taxon>
        <taxon>Diptera</taxon>
        <taxon>Brachycera</taxon>
        <taxon>Muscomorpha</taxon>
        <taxon>Ephydroidea</taxon>
        <taxon>Drosophilidae</taxon>
        <taxon>Drosophila</taxon>
        <taxon>Sophophora</taxon>
    </lineage>
</organism>
<sequence length="191" mass="22733">MPHLWRNLWRVLDSLTDPPKRSENNIVLGVPPSQLSFLTHLSLRSERMLPRRARYLVPSISRHVVFSPSTLEHQKNRQVVRQAETSAFQNFVREMYEGYYQLLLSQETRRHGLQPELQLSNRRLTFKDLVRLQRVARDMWKIMGKERKQPYKNLAMMALHRRCLRLPPDPYQIPPHLKGSSKLQKTRSVFI</sequence>